<evidence type="ECO:0000256" key="1">
    <source>
        <dbReference type="SAM" id="MobiDB-lite"/>
    </source>
</evidence>
<dbReference type="EMBL" id="JBICBT010000127">
    <property type="protein sequence ID" value="KAL3122775.1"/>
    <property type="molecule type" value="Genomic_DNA"/>
</dbReference>
<dbReference type="AlphaFoldDB" id="A0ABD2M5G1"/>
<gene>
    <name evidence="2" type="ORF">niasHT_008465</name>
</gene>
<dbReference type="InterPro" id="IPR007174">
    <property type="entry name" value="Las1"/>
</dbReference>
<accession>A0ABD2M5G1</accession>
<comment type="caution">
    <text evidence="2">The sequence shown here is derived from an EMBL/GenBank/DDBJ whole genome shotgun (WGS) entry which is preliminary data.</text>
</comment>
<feature type="region of interest" description="Disordered" evidence="1">
    <location>
        <begin position="523"/>
        <end position="573"/>
    </location>
</feature>
<evidence type="ECO:0008006" key="4">
    <source>
        <dbReference type="Google" id="ProtNLM"/>
    </source>
</evidence>
<name>A0ABD2M5G1_9BILA</name>
<dbReference type="Proteomes" id="UP001620626">
    <property type="component" value="Unassembled WGS sequence"/>
</dbReference>
<dbReference type="PANTHER" id="PTHR15002:SF0">
    <property type="entry name" value="RIBOSOMAL BIOGENESIS PROTEIN LAS1L"/>
    <property type="match status" value="1"/>
</dbReference>
<proteinExistence type="predicted"/>
<feature type="compositionally biased region" description="Low complexity" evidence="1">
    <location>
        <begin position="550"/>
        <end position="573"/>
    </location>
</feature>
<dbReference type="PANTHER" id="PTHR15002">
    <property type="entry name" value="RIBOSOMAL BIOGENESIS PROTEIN LAS1L"/>
    <property type="match status" value="1"/>
</dbReference>
<keyword evidence="3" id="KW-1185">Reference proteome</keyword>
<evidence type="ECO:0000313" key="3">
    <source>
        <dbReference type="Proteomes" id="UP001620626"/>
    </source>
</evidence>
<protein>
    <recommendedName>
        <fullName evidence="4">Las1-like protein</fullName>
    </recommendedName>
</protein>
<organism evidence="2 3">
    <name type="scientific">Heterodera trifolii</name>
    <dbReference type="NCBI Taxonomy" id="157864"/>
    <lineage>
        <taxon>Eukaryota</taxon>
        <taxon>Metazoa</taxon>
        <taxon>Ecdysozoa</taxon>
        <taxon>Nematoda</taxon>
        <taxon>Chromadorea</taxon>
        <taxon>Rhabditida</taxon>
        <taxon>Tylenchina</taxon>
        <taxon>Tylenchomorpha</taxon>
        <taxon>Tylenchoidea</taxon>
        <taxon>Heteroderidae</taxon>
        <taxon>Heteroderinae</taxon>
        <taxon>Heterodera</taxon>
    </lineage>
</organism>
<feature type="region of interest" description="Disordered" evidence="1">
    <location>
        <begin position="257"/>
        <end position="281"/>
    </location>
</feature>
<evidence type="ECO:0000313" key="2">
    <source>
        <dbReference type="EMBL" id="KAL3122775.1"/>
    </source>
</evidence>
<reference evidence="2 3" key="1">
    <citation type="submission" date="2024-10" db="EMBL/GenBank/DDBJ databases">
        <authorList>
            <person name="Kim D."/>
        </authorList>
    </citation>
    <scope>NUCLEOTIDE SEQUENCE [LARGE SCALE GENOMIC DNA]</scope>
    <source>
        <strain evidence="2">BH-2024</strain>
    </source>
</reference>
<sequence>MKQHPLRDFALKKYMPFTEIEWKYVQPRFMSDNMKSLQRIVDLMAMWIARMGHDTPMLISISEMVLHAHLNDKKSDIGMASMGRGDLRLIYSSTIIRVINYLNEVCQDAVQNVSIAAAVSKFAIPSWVVDLRHAATHGQMPPLNLMRQANLFIRRWLWRQYWALPFNEAIKENLSSETVEKQQEAFKAMTGHQLITAMNRFREWRRKFRNLDEFHPNVEGRPMKSVCMSIERLLEQCPEEFLLFFAKSCLAPSSVSVSSSNGGSSSSSPKKSNVQQQQQQILEEEEAAGGNGCVDDNANAFVNEDEMPSSLFCIDEEDETLVATTTTATTTSGINNNLSSMMSDGEIVEEGDDDDNDDANDDEVVVVVDGDGGGEGGIPLFKCDGSTHLKFFSREKFIDEITVMEQNYYRPILILINNKGCLQRLLVELTRLVSQGEDGLEFGELRRLAGWANLLLHAYLETPDSVSTQNWRLVLKHTVLSPQFFKDDLIDKLLGVLGDAISDRRREQLVHLLKIRRRQSAVVASAPSQQNGNKNNGTGGGVQTRQQKAMMPSSSSTPLSMVGNNTNSSGSNTNDETNILDMSMQSVKSLSDLQERIRMEDLADSTFVRDPLTLEDAWSIAQPDELGPLGLTADQRPETLCLTLGEWGEEMRRGY</sequence>
<feature type="compositionally biased region" description="Low complexity" evidence="1">
    <location>
        <begin position="257"/>
        <end position="280"/>
    </location>
</feature>
<dbReference type="Pfam" id="PF04031">
    <property type="entry name" value="Las1"/>
    <property type="match status" value="1"/>
</dbReference>